<evidence type="ECO:0000313" key="9">
    <source>
        <dbReference type="EMBL" id="TMW68500.1"/>
    </source>
</evidence>
<organism evidence="9 10">
    <name type="scientific">Pythium oligandrum</name>
    <name type="common">Mycoparasitic fungus</name>
    <dbReference type="NCBI Taxonomy" id="41045"/>
    <lineage>
        <taxon>Eukaryota</taxon>
        <taxon>Sar</taxon>
        <taxon>Stramenopiles</taxon>
        <taxon>Oomycota</taxon>
        <taxon>Peronosporomycetes</taxon>
        <taxon>Pythiales</taxon>
        <taxon>Pythiaceae</taxon>
        <taxon>Pythium</taxon>
    </lineage>
</organism>
<dbReference type="OrthoDB" id="270720at2759"/>
<evidence type="ECO:0000256" key="2">
    <source>
        <dbReference type="ARBA" id="ARBA00008444"/>
    </source>
</evidence>
<reference evidence="9" key="1">
    <citation type="submission" date="2019-03" db="EMBL/GenBank/DDBJ databases">
        <title>Long read genome sequence of the mycoparasitic Pythium oligandrum ATCC 38472 isolated from sugarbeet rhizosphere.</title>
        <authorList>
            <person name="Gaulin E."/>
        </authorList>
    </citation>
    <scope>NUCLEOTIDE SEQUENCE</scope>
    <source>
        <strain evidence="9">ATCC 38472_TT</strain>
    </source>
</reference>
<evidence type="ECO:0000256" key="4">
    <source>
        <dbReference type="ARBA" id="ARBA00022792"/>
    </source>
</evidence>
<dbReference type="Pfam" id="PF02466">
    <property type="entry name" value="Tim17"/>
    <property type="match status" value="1"/>
</dbReference>
<evidence type="ECO:0000256" key="3">
    <source>
        <dbReference type="ARBA" id="ARBA00022692"/>
    </source>
</evidence>
<keyword evidence="8" id="KW-0813">Transport</keyword>
<keyword evidence="5" id="KW-1133">Transmembrane helix</keyword>
<gene>
    <name evidence="9" type="ORF">Poli38472_005968</name>
</gene>
<evidence type="ECO:0000256" key="1">
    <source>
        <dbReference type="ARBA" id="ARBA00004448"/>
    </source>
</evidence>
<dbReference type="GO" id="GO:0008320">
    <property type="term" value="F:protein transmembrane transporter activity"/>
    <property type="evidence" value="ECO:0007669"/>
    <property type="project" value="UniProtKB-UniRule"/>
</dbReference>
<keyword evidence="6 8" id="KW-0496">Mitochondrion</keyword>
<keyword evidence="8" id="KW-0653">Protein transport</keyword>
<dbReference type="GO" id="GO:0030943">
    <property type="term" value="F:mitochondrion targeting sequence binding"/>
    <property type="evidence" value="ECO:0007669"/>
    <property type="project" value="TreeGrafter"/>
</dbReference>
<name>A0A8K1CS24_PYTOL</name>
<dbReference type="EMBL" id="SPLM01000002">
    <property type="protein sequence ID" value="TMW68500.1"/>
    <property type="molecule type" value="Genomic_DNA"/>
</dbReference>
<comment type="caution">
    <text evidence="9">The sequence shown here is derived from an EMBL/GenBank/DDBJ whole genome shotgun (WGS) entry which is preliminary data.</text>
</comment>
<dbReference type="GO" id="GO:0042721">
    <property type="term" value="C:TIM22 mitochondrial import inner membrane insertion complex"/>
    <property type="evidence" value="ECO:0007669"/>
    <property type="project" value="UniProtKB-UniRule"/>
</dbReference>
<dbReference type="PANTHER" id="PTHR14110:SF0">
    <property type="entry name" value="MITOCHONDRIAL IMPORT INNER MEMBRANE TRANSLOCASE SUBUNIT TIM22"/>
    <property type="match status" value="1"/>
</dbReference>
<comment type="similarity">
    <text evidence="2 8">Belongs to the Tim17/Tim22/Tim23 family.</text>
</comment>
<comment type="function">
    <text evidence="8">Essential core component of the TIM22 complex, a complex that mediates the import and insertion of multi-pass transmembrane proteins into the mitochondrial inner membrane. In the TIM22 complex, it constitutes the voltage-activated and signal-gated channel. Forms a twin-pore translocase that uses the membrane potential as external driving force in 2 voltage-dependent steps.</text>
</comment>
<evidence type="ECO:0000256" key="7">
    <source>
        <dbReference type="ARBA" id="ARBA00023136"/>
    </source>
</evidence>
<dbReference type="GO" id="GO:0045039">
    <property type="term" value="P:protein insertion into mitochondrial inner membrane"/>
    <property type="evidence" value="ECO:0007669"/>
    <property type="project" value="UniProtKB-UniRule"/>
</dbReference>
<evidence type="ECO:0000256" key="5">
    <source>
        <dbReference type="ARBA" id="ARBA00022989"/>
    </source>
</evidence>
<keyword evidence="3" id="KW-0812">Transmembrane</keyword>
<sequence>MEPSDIRDVAARRVLKFLDESREECWKKSVVATVVGAGMGVGLGTFLGTFEGAHGELVGNTMREQLYNGFKKSFVAGYHRSVYFSKDFAIVGCIFAGLECLIERERATHDIFNPVIAGGIAGGSLSAWGARNFGREVLLKQTAKGAAGFAVMAVVFEKAFEHMGEQQ</sequence>
<evidence type="ECO:0000256" key="8">
    <source>
        <dbReference type="RuleBase" id="RU367038"/>
    </source>
</evidence>
<proteinExistence type="inferred from homology"/>
<comment type="subunit">
    <text evidence="8">Component of the TIM22 complex.</text>
</comment>
<comment type="subcellular location">
    <subcellularLocation>
        <location evidence="1 8">Mitochondrion inner membrane</location>
        <topology evidence="1 8">Multi-pass membrane protein</topology>
    </subcellularLocation>
</comment>
<protein>
    <recommendedName>
        <fullName evidence="8">Mitochondrial import inner membrane translocase subunit TIM22</fullName>
    </recommendedName>
</protein>
<dbReference type="InterPro" id="IPR039175">
    <property type="entry name" value="TIM22"/>
</dbReference>
<keyword evidence="10" id="KW-1185">Reference proteome</keyword>
<keyword evidence="7" id="KW-0472">Membrane</keyword>
<evidence type="ECO:0000313" key="10">
    <source>
        <dbReference type="Proteomes" id="UP000794436"/>
    </source>
</evidence>
<keyword evidence="8" id="KW-0811">Translocation</keyword>
<dbReference type="AlphaFoldDB" id="A0A8K1CS24"/>
<dbReference type="PANTHER" id="PTHR14110">
    <property type="entry name" value="MITOCHONDRIAL IMPORT INNER MEMBRANE TRANSLOCASE SUBUNIT TIM22"/>
    <property type="match status" value="1"/>
</dbReference>
<evidence type="ECO:0000256" key="6">
    <source>
        <dbReference type="ARBA" id="ARBA00023128"/>
    </source>
</evidence>
<keyword evidence="4 8" id="KW-0999">Mitochondrion inner membrane</keyword>
<dbReference type="Proteomes" id="UP000794436">
    <property type="component" value="Unassembled WGS sequence"/>
</dbReference>
<accession>A0A8K1CS24</accession>